<dbReference type="GO" id="GO:0015031">
    <property type="term" value="P:protein transport"/>
    <property type="evidence" value="ECO:0007669"/>
    <property type="project" value="UniProtKB-KW"/>
</dbReference>
<dbReference type="EMBL" id="JACAZI010000009">
    <property type="protein sequence ID" value="KAF7352794.1"/>
    <property type="molecule type" value="Genomic_DNA"/>
</dbReference>
<evidence type="ECO:0000256" key="3">
    <source>
        <dbReference type="ARBA" id="ARBA00022692"/>
    </source>
</evidence>
<protein>
    <recommendedName>
        <fullName evidence="11">Yos1-like protein</fullName>
    </recommendedName>
</protein>
<evidence type="ECO:0000313" key="9">
    <source>
        <dbReference type="EMBL" id="KAF7352794.1"/>
    </source>
</evidence>
<dbReference type="GO" id="GO:0006888">
    <property type="term" value="P:endoplasmic reticulum to Golgi vesicle-mediated transport"/>
    <property type="evidence" value="ECO:0007669"/>
    <property type="project" value="TreeGrafter"/>
</dbReference>
<dbReference type="PANTHER" id="PTHR15858">
    <property type="entry name" value="IMMEDIATE EARLY RESPONSE 3-INTERACTING PROTEIN 1"/>
    <property type="match status" value="1"/>
</dbReference>
<organism evidence="9 10">
    <name type="scientific">Mycena venus</name>
    <dbReference type="NCBI Taxonomy" id="2733690"/>
    <lineage>
        <taxon>Eukaryota</taxon>
        <taxon>Fungi</taxon>
        <taxon>Dikarya</taxon>
        <taxon>Basidiomycota</taxon>
        <taxon>Agaricomycotina</taxon>
        <taxon>Agaricomycetes</taxon>
        <taxon>Agaricomycetidae</taxon>
        <taxon>Agaricales</taxon>
        <taxon>Marasmiineae</taxon>
        <taxon>Mycenaceae</taxon>
        <taxon>Mycena</taxon>
    </lineage>
</organism>
<evidence type="ECO:0000256" key="5">
    <source>
        <dbReference type="ARBA" id="ARBA00022989"/>
    </source>
</evidence>
<evidence type="ECO:0000256" key="8">
    <source>
        <dbReference type="SAM" id="Phobius"/>
    </source>
</evidence>
<name>A0A8H7CW78_9AGAR</name>
<keyword evidence="3 8" id="KW-0812">Transmembrane</keyword>
<comment type="caution">
    <text evidence="9">The sequence shown here is derived from an EMBL/GenBank/DDBJ whole genome shotgun (WGS) entry which is preliminary data.</text>
</comment>
<keyword evidence="5 8" id="KW-1133">Transmembrane helix</keyword>
<dbReference type="GO" id="GO:0000139">
    <property type="term" value="C:Golgi membrane"/>
    <property type="evidence" value="ECO:0007669"/>
    <property type="project" value="TreeGrafter"/>
</dbReference>
<dbReference type="PANTHER" id="PTHR15858:SF0">
    <property type="entry name" value="IMMEDIATE EARLY RESPONSE 3-INTERACTING PROTEIN 1"/>
    <property type="match status" value="1"/>
</dbReference>
<dbReference type="AlphaFoldDB" id="A0A8H7CW78"/>
<evidence type="ECO:0000256" key="6">
    <source>
        <dbReference type="ARBA" id="ARBA00023136"/>
    </source>
</evidence>
<gene>
    <name evidence="9" type="ORF">MVEN_01246200</name>
</gene>
<keyword evidence="2" id="KW-0813">Transport</keyword>
<sequence length="142" mass="15873">MTVRAWWFGRKACDVTVSEFGLQSFTSTTHYCFFSYLNYKTLSSTRRGAMITFAPTKMLGTIIYVSLLVINSMAVLSEDRFLARIGWASSQVPNANAAFHQTYDPQTGGYGAQQGGEPTMKARLIDLISAVRTLMRDSFDWG</sequence>
<dbReference type="GO" id="GO:0005789">
    <property type="term" value="C:endoplasmic reticulum membrane"/>
    <property type="evidence" value="ECO:0007669"/>
    <property type="project" value="TreeGrafter"/>
</dbReference>
<keyword evidence="4" id="KW-0653">Protein transport</keyword>
<comment type="similarity">
    <text evidence="7">Belongs to the YOS1 family.</text>
</comment>
<evidence type="ECO:0008006" key="11">
    <source>
        <dbReference type="Google" id="ProtNLM"/>
    </source>
</evidence>
<evidence type="ECO:0000256" key="7">
    <source>
        <dbReference type="ARBA" id="ARBA00024203"/>
    </source>
</evidence>
<evidence type="ECO:0000313" key="10">
    <source>
        <dbReference type="Proteomes" id="UP000620124"/>
    </source>
</evidence>
<accession>A0A8H7CW78</accession>
<evidence type="ECO:0000256" key="2">
    <source>
        <dbReference type="ARBA" id="ARBA00022448"/>
    </source>
</evidence>
<feature type="transmembrane region" description="Helical" evidence="8">
    <location>
        <begin position="58"/>
        <end position="76"/>
    </location>
</feature>
<evidence type="ECO:0000256" key="4">
    <source>
        <dbReference type="ARBA" id="ARBA00022927"/>
    </source>
</evidence>
<keyword evidence="10" id="KW-1185">Reference proteome</keyword>
<dbReference type="Proteomes" id="UP000620124">
    <property type="component" value="Unassembled WGS sequence"/>
</dbReference>
<proteinExistence type="inferred from homology"/>
<dbReference type="InterPro" id="IPR013880">
    <property type="entry name" value="Yos1"/>
</dbReference>
<evidence type="ECO:0000256" key="1">
    <source>
        <dbReference type="ARBA" id="ARBA00004370"/>
    </source>
</evidence>
<comment type="subcellular location">
    <subcellularLocation>
        <location evidence="1">Membrane</location>
    </subcellularLocation>
</comment>
<keyword evidence="6 8" id="KW-0472">Membrane</keyword>
<dbReference type="OrthoDB" id="15356at2759"/>
<reference evidence="9" key="1">
    <citation type="submission" date="2020-05" db="EMBL/GenBank/DDBJ databases">
        <title>Mycena genomes resolve the evolution of fungal bioluminescence.</title>
        <authorList>
            <person name="Tsai I.J."/>
        </authorList>
    </citation>
    <scope>NUCLEOTIDE SEQUENCE</scope>
    <source>
        <strain evidence="9">CCC161011</strain>
    </source>
</reference>
<dbReference type="Pfam" id="PF08571">
    <property type="entry name" value="Yos1"/>
    <property type="match status" value="1"/>
</dbReference>
<dbReference type="GO" id="GO:0030134">
    <property type="term" value="C:COPII-coated ER to Golgi transport vesicle"/>
    <property type="evidence" value="ECO:0007669"/>
    <property type="project" value="TreeGrafter"/>
</dbReference>